<dbReference type="RefSeq" id="WP_161139394.1">
    <property type="nucleotide sequence ID" value="NZ_SPKJ01000009.1"/>
</dbReference>
<feature type="domain" description="HTH cro/C1-type" evidence="2">
    <location>
        <begin position="19"/>
        <end position="66"/>
    </location>
</feature>
<comment type="caution">
    <text evidence="3">The sequence shown here is derived from an EMBL/GenBank/DDBJ whole genome shotgun (WGS) entry which is preliminary data.</text>
</comment>
<dbReference type="SUPFAM" id="SSF47413">
    <property type="entry name" value="lambda repressor-like DNA-binding domains"/>
    <property type="match status" value="1"/>
</dbReference>
<dbReference type="PANTHER" id="PTHR36924:SF1">
    <property type="entry name" value="ANTITOXIN HIGA-1"/>
    <property type="match status" value="1"/>
</dbReference>
<dbReference type="InterPro" id="IPR001387">
    <property type="entry name" value="Cro/C1-type_HTH"/>
</dbReference>
<dbReference type="EMBL" id="SPKJ01000009">
    <property type="protein sequence ID" value="MYZ47044.1"/>
    <property type="molecule type" value="Genomic_DNA"/>
</dbReference>
<dbReference type="InterPro" id="IPR010982">
    <property type="entry name" value="Lambda_DNA-bd_dom_sf"/>
</dbReference>
<accession>A0A964WSJ7</accession>
<dbReference type="PANTHER" id="PTHR36924">
    <property type="entry name" value="ANTITOXIN HIGA-1"/>
    <property type="match status" value="1"/>
</dbReference>
<protein>
    <submittedName>
        <fullName evidence="3">Addiction module antidote protein, HigA family</fullName>
    </submittedName>
</protein>
<evidence type="ECO:0000256" key="1">
    <source>
        <dbReference type="ARBA" id="ARBA00023125"/>
    </source>
</evidence>
<dbReference type="CDD" id="cd00093">
    <property type="entry name" value="HTH_XRE"/>
    <property type="match status" value="1"/>
</dbReference>
<dbReference type="PROSITE" id="PS50943">
    <property type="entry name" value="HTH_CROC1"/>
    <property type="match status" value="1"/>
</dbReference>
<sequence>MMKNPGHPGAILRELVVAELNLTVKEIARRLSVSRAALSRVLNEKAGISADLAIRLEKAGISSAAFWMNLQSNWELAQALKRERPPIEPLTAV</sequence>
<dbReference type="AlphaFoldDB" id="A0A964WSJ7"/>
<dbReference type="Proteomes" id="UP000773614">
    <property type="component" value="Unassembled WGS sequence"/>
</dbReference>
<proteinExistence type="predicted"/>
<keyword evidence="1" id="KW-0238">DNA-binding</keyword>
<dbReference type="Pfam" id="PF01381">
    <property type="entry name" value="HTH_3"/>
    <property type="match status" value="1"/>
</dbReference>
<organism evidence="3 4">
    <name type="scientific">Propylenella binzhouense</name>
    <dbReference type="NCBI Taxonomy" id="2555902"/>
    <lineage>
        <taxon>Bacteria</taxon>
        <taxon>Pseudomonadati</taxon>
        <taxon>Pseudomonadota</taxon>
        <taxon>Alphaproteobacteria</taxon>
        <taxon>Hyphomicrobiales</taxon>
        <taxon>Propylenellaceae</taxon>
        <taxon>Propylenella</taxon>
    </lineage>
</organism>
<dbReference type="Gene3D" id="1.10.260.40">
    <property type="entry name" value="lambda repressor-like DNA-binding domains"/>
    <property type="match status" value="1"/>
</dbReference>
<dbReference type="OrthoDB" id="7205516at2"/>
<name>A0A964WSJ7_9HYPH</name>
<evidence type="ECO:0000259" key="2">
    <source>
        <dbReference type="PROSITE" id="PS50943"/>
    </source>
</evidence>
<keyword evidence="4" id="KW-1185">Reference proteome</keyword>
<evidence type="ECO:0000313" key="4">
    <source>
        <dbReference type="Proteomes" id="UP000773614"/>
    </source>
</evidence>
<gene>
    <name evidence="3" type="primary">higA</name>
    <name evidence="3" type="ORF">E4O86_04880</name>
</gene>
<evidence type="ECO:0000313" key="3">
    <source>
        <dbReference type="EMBL" id="MYZ47044.1"/>
    </source>
</evidence>
<dbReference type="SMART" id="SM00530">
    <property type="entry name" value="HTH_XRE"/>
    <property type="match status" value="1"/>
</dbReference>
<dbReference type="GO" id="GO:0003677">
    <property type="term" value="F:DNA binding"/>
    <property type="evidence" value="ECO:0007669"/>
    <property type="project" value="UniProtKB-KW"/>
</dbReference>
<dbReference type="NCBIfam" id="TIGR02607">
    <property type="entry name" value="antidote_HigA"/>
    <property type="match status" value="1"/>
</dbReference>
<dbReference type="InterPro" id="IPR013430">
    <property type="entry name" value="Toxin_antidote_HigA"/>
</dbReference>
<reference evidence="3" key="1">
    <citation type="submission" date="2019-03" db="EMBL/GenBank/DDBJ databases">
        <title>Afifella sp. nov., isolated from activated sludge.</title>
        <authorList>
            <person name="Li Q."/>
            <person name="Liu Y."/>
        </authorList>
    </citation>
    <scope>NUCLEOTIDE SEQUENCE</scope>
    <source>
        <strain evidence="3">L72</strain>
    </source>
</reference>